<organism evidence="1 2">
    <name type="scientific">Halorarum halophilum</name>
    <dbReference type="NCBI Taxonomy" id="2743090"/>
    <lineage>
        <taxon>Archaea</taxon>
        <taxon>Methanobacteriati</taxon>
        <taxon>Methanobacteriota</taxon>
        <taxon>Stenosarchaea group</taxon>
        <taxon>Halobacteria</taxon>
        <taxon>Halobacteriales</taxon>
        <taxon>Haloferacaceae</taxon>
        <taxon>Halorarum</taxon>
    </lineage>
</organism>
<dbReference type="Proteomes" id="UP000509750">
    <property type="component" value="Plasmid unnamed3"/>
</dbReference>
<dbReference type="EMBL" id="CP058532">
    <property type="protein sequence ID" value="QLG30123.1"/>
    <property type="molecule type" value="Genomic_DNA"/>
</dbReference>
<dbReference type="AlphaFoldDB" id="A0A7D5L340"/>
<evidence type="ECO:0000313" key="1">
    <source>
        <dbReference type="EMBL" id="QLG30123.1"/>
    </source>
</evidence>
<keyword evidence="1" id="KW-0614">Plasmid</keyword>
<dbReference type="KEGG" id="halg:HUG10_21285"/>
<reference evidence="1 2" key="1">
    <citation type="submission" date="2020-07" db="EMBL/GenBank/DDBJ databases">
        <title>Gai3-2, isolated from salt lake.</title>
        <authorList>
            <person name="Cui H."/>
            <person name="Shi X."/>
        </authorList>
    </citation>
    <scope>NUCLEOTIDE SEQUENCE [LARGE SCALE GENOMIC DNA]</scope>
    <source>
        <strain evidence="1 2">Gai3-2</strain>
        <plasmid evidence="1 2">unnamed3</plasmid>
    </source>
</reference>
<evidence type="ECO:0000313" key="2">
    <source>
        <dbReference type="Proteomes" id="UP000509750"/>
    </source>
</evidence>
<name>A0A7D5L340_9EURY</name>
<keyword evidence="2" id="KW-1185">Reference proteome</keyword>
<protein>
    <submittedName>
        <fullName evidence="1">Uncharacterized protein</fullName>
    </submittedName>
</protein>
<sequence length="125" mass="13910">MSFEKYDGSSRGRKVTHQPGVKMWASGKIAFNEAAVDDWFGDAEYVALFTHSTEPWVGFAATTEEHAGETNVYVLHTTGSYTGKLLQVKKLLRDLECTRPDESLSLDAEFDAEEGMVIVDFDPLT</sequence>
<geneLocation type="plasmid" evidence="1 2">
    <name>unnamed3</name>
</geneLocation>
<proteinExistence type="predicted"/>
<accession>A0A7D5L340</accession>
<dbReference type="GeneID" id="56031424"/>
<gene>
    <name evidence="1" type="ORF">HUG10_21285</name>
</gene>
<dbReference type="RefSeq" id="WP_179171697.1">
    <property type="nucleotide sequence ID" value="NZ_CP058532.1"/>
</dbReference>